<organism evidence="3 4">
    <name type="scientific">Saccharothrix texasensis</name>
    <dbReference type="NCBI Taxonomy" id="103734"/>
    <lineage>
        <taxon>Bacteria</taxon>
        <taxon>Bacillati</taxon>
        <taxon>Actinomycetota</taxon>
        <taxon>Actinomycetes</taxon>
        <taxon>Pseudonocardiales</taxon>
        <taxon>Pseudonocardiaceae</taxon>
        <taxon>Saccharothrix</taxon>
    </lineage>
</organism>
<proteinExistence type="predicted"/>
<evidence type="ECO:0000256" key="2">
    <source>
        <dbReference type="SAM" id="Phobius"/>
    </source>
</evidence>
<dbReference type="RefSeq" id="WP_123745164.1">
    <property type="nucleotide sequence ID" value="NZ_RJKM01000001.1"/>
</dbReference>
<name>A0A3N1HB37_9PSEU</name>
<dbReference type="AlphaFoldDB" id="A0A3N1HB37"/>
<feature type="region of interest" description="Disordered" evidence="1">
    <location>
        <begin position="1"/>
        <end position="32"/>
    </location>
</feature>
<comment type="caution">
    <text evidence="3">The sequence shown here is derived from an EMBL/GenBank/DDBJ whole genome shotgun (WGS) entry which is preliminary data.</text>
</comment>
<keyword evidence="2" id="KW-0472">Membrane</keyword>
<evidence type="ECO:0000313" key="3">
    <source>
        <dbReference type="EMBL" id="ROP39730.1"/>
    </source>
</evidence>
<evidence type="ECO:0000256" key="1">
    <source>
        <dbReference type="SAM" id="MobiDB-lite"/>
    </source>
</evidence>
<evidence type="ECO:0000313" key="4">
    <source>
        <dbReference type="Proteomes" id="UP000268727"/>
    </source>
</evidence>
<feature type="transmembrane region" description="Helical" evidence="2">
    <location>
        <begin position="88"/>
        <end position="105"/>
    </location>
</feature>
<feature type="transmembrane region" description="Helical" evidence="2">
    <location>
        <begin position="148"/>
        <end position="169"/>
    </location>
</feature>
<keyword evidence="2" id="KW-1133">Transmembrane helix</keyword>
<dbReference type="OrthoDB" id="3831145at2"/>
<gene>
    <name evidence="3" type="ORF">EDD40_5127</name>
</gene>
<dbReference type="EMBL" id="RJKM01000001">
    <property type="protein sequence ID" value="ROP39730.1"/>
    <property type="molecule type" value="Genomic_DNA"/>
</dbReference>
<protein>
    <submittedName>
        <fullName evidence="3">Uncharacterized protein</fullName>
    </submittedName>
</protein>
<reference evidence="3 4" key="1">
    <citation type="submission" date="2018-11" db="EMBL/GenBank/DDBJ databases">
        <title>Sequencing the genomes of 1000 actinobacteria strains.</title>
        <authorList>
            <person name="Klenk H.-P."/>
        </authorList>
    </citation>
    <scope>NUCLEOTIDE SEQUENCE [LARGE SCALE GENOMIC DNA]</scope>
    <source>
        <strain evidence="3 4">DSM 44231</strain>
    </source>
</reference>
<sequence length="180" mass="19164">MTNPNDPYNQGRPQQPGYPPQAPPLNESELRRPARPKSVDTAYLLWLVAAGVGVVANLIGFLTAEAVARETLKEFNLGSTAVDVQPSYGSLIFSLAIAVVWVLVVMQMRKGANWARILLTVLGGIAAILGLIGLLAIGILFAVGILGVLQALLGLVQLVAIVGAIVFMFKSDSNYYFKAS</sequence>
<keyword evidence="4" id="KW-1185">Reference proteome</keyword>
<feature type="transmembrane region" description="Helical" evidence="2">
    <location>
        <begin position="117"/>
        <end position="142"/>
    </location>
</feature>
<dbReference type="Proteomes" id="UP000268727">
    <property type="component" value="Unassembled WGS sequence"/>
</dbReference>
<keyword evidence="2" id="KW-0812">Transmembrane</keyword>
<feature type="transmembrane region" description="Helical" evidence="2">
    <location>
        <begin position="41"/>
        <end position="68"/>
    </location>
</feature>
<accession>A0A3N1HB37</accession>